<sequence>MDDHEDEIVSGCHEQHDLQDHLIHYTKCLEFSQREAYHATVKPEIRKRIDTELRRIQFLRRKVETVEDDDDDKDLVVNVNRSHLEWKTSKIFTENIDKVRQWRHSKGRINGVHEPRFTGDRRDGATEYNPDVDFNAYAICYKDHKPVEDLNDPRVQGNFPNHKINMLELLKQDENNPLTVVGQRATNAAVRTAAQHEDILQRKHMQHIQSQAAGDQSKTEQQKTSESMDTTSAGETTRNQFEGDPVSYFHLPANNMRWVEKAMSRYYGEKDLDYERIHREPTAENRTRAYMLLRPQFWRGQEYGSRSAIVHARHMRPICEIVSTSLLILSLFYVCWELTIAVNSDTETIKLDPIPNNIVLFCPYLHWDTDRYRDRISQLIAKEEERERKKKESEKDDVLARRREDRKELPLPNGKRGLDLLDRWPSSQPKLDDEVQRASRSFSGLLQPMLAPYPKLKRHFQSKLFDRDPRTGRIRTPNKLGQLLIDAARLYEAMSCFRDKALIRKYLHSDPPELHPRRTLDQAYYCTLKSTKWRDRDQVVYRGTRANPQHLHSIDPETGKWNCPGRMELAEAAAKAAADDRKKAGKKKKKKREEDNDIMTAEELAELAYQCPECQDHIRKVARLIMVDQLWMWILDERTIITCFPRRYGVNRKDPSGVHHLVRRHIKNIRQEHIRTVFDLALIVLMEVTNIFFDRAKTTDHQPQVIDIFADAIGEITNKQAVAFDHLWVWTSKIANLTYPSPFSDVTAFVFPLLNINPEGKLQREIKDIVDELDIMLMINRQQLEVIRKFVKHAEDILDPAGVWRGLKGLDSSCDDETDDLKKKRQDYLWFKTQADELLDDIGSHISELEGLRSSAESTSSSLDNLLGLMQQQASALQAWQSARQAEETVKQGRAIMMFTTVTIIFLPLSFMAGIFGMNNYDFATLEAGNTMSFHTQLVYMFGISVGIIVLAVLLAYSARSQPIVAVFWRFGILWLVFKSGLFNIWLTLTWKRDKSVRWTDKHLNEMRSDVLKDRQRRMENDLAKVKEKLENQNERRRNSRAARGSRSETGSLFTTLSRGASRVAPELQLNGRAHRTGTGGGENHELEQMRGANLNRTTSRPPELETRESTMSGLTTLAPATTAAEPDPSRSSGTTMRGGWGRGGERFRFNLGRSSEEIV</sequence>
<feature type="region of interest" description="Disordered" evidence="5">
    <location>
        <begin position="574"/>
        <end position="595"/>
    </location>
</feature>
<dbReference type="InterPro" id="IPR002523">
    <property type="entry name" value="MgTranspt_CorA/ZnTranspt_ZntB"/>
</dbReference>
<feature type="transmembrane region" description="Helical" evidence="6">
    <location>
        <begin position="969"/>
        <end position="989"/>
    </location>
</feature>
<proteinExistence type="predicted"/>
<evidence type="ECO:0000313" key="8">
    <source>
        <dbReference type="Proteomes" id="UP001283341"/>
    </source>
</evidence>
<dbReference type="AlphaFoldDB" id="A0AAE0LY88"/>
<dbReference type="Proteomes" id="UP001283341">
    <property type="component" value="Unassembled WGS sequence"/>
</dbReference>
<dbReference type="SUPFAM" id="SSF144083">
    <property type="entry name" value="Magnesium transport protein CorA, transmembrane region"/>
    <property type="match status" value="1"/>
</dbReference>
<keyword evidence="3 6" id="KW-1133">Transmembrane helix</keyword>
<dbReference type="InterPro" id="IPR050829">
    <property type="entry name" value="CorA_MIT"/>
</dbReference>
<feature type="region of interest" description="Disordered" evidence="5">
    <location>
        <begin position="383"/>
        <end position="414"/>
    </location>
</feature>
<dbReference type="PANTHER" id="PTHR47685:SF1">
    <property type="entry name" value="MAGNESIUM TRANSPORT PROTEIN CORA"/>
    <property type="match status" value="1"/>
</dbReference>
<comment type="subcellular location">
    <subcellularLocation>
        <location evidence="1">Membrane</location>
        <topology evidence="1">Multi-pass membrane protein</topology>
    </subcellularLocation>
</comment>
<evidence type="ECO:0000313" key="7">
    <source>
        <dbReference type="EMBL" id="KAK3312035.1"/>
    </source>
</evidence>
<evidence type="ECO:0000256" key="6">
    <source>
        <dbReference type="SAM" id="Phobius"/>
    </source>
</evidence>
<dbReference type="GO" id="GO:0016020">
    <property type="term" value="C:membrane"/>
    <property type="evidence" value="ECO:0007669"/>
    <property type="project" value="UniProtKB-SubCell"/>
</dbReference>
<comment type="caution">
    <text evidence="7">The sequence shown here is derived from an EMBL/GenBank/DDBJ whole genome shotgun (WGS) entry which is preliminary data.</text>
</comment>
<evidence type="ECO:0000256" key="3">
    <source>
        <dbReference type="ARBA" id="ARBA00022989"/>
    </source>
</evidence>
<protein>
    <submittedName>
        <fullName evidence="7">Uncharacterized protein</fullName>
    </submittedName>
</protein>
<dbReference type="EMBL" id="JAUEDM010000010">
    <property type="protein sequence ID" value="KAK3312035.1"/>
    <property type="molecule type" value="Genomic_DNA"/>
</dbReference>
<feature type="transmembrane region" description="Helical" evidence="6">
    <location>
        <begin position="938"/>
        <end position="957"/>
    </location>
</feature>
<gene>
    <name evidence="7" type="ORF">B0H66DRAFT_101740</name>
</gene>
<accession>A0AAE0LY88</accession>
<evidence type="ECO:0000256" key="4">
    <source>
        <dbReference type="ARBA" id="ARBA00023136"/>
    </source>
</evidence>
<feature type="compositionally biased region" description="Polar residues" evidence="5">
    <location>
        <begin position="207"/>
        <end position="216"/>
    </location>
</feature>
<feature type="region of interest" description="Disordered" evidence="5">
    <location>
        <begin position="1026"/>
        <end position="1160"/>
    </location>
</feature>
<feature type="compositionally biased region" description="Basic and acidic residues" evidence="5">
    <location>
        <begin position="383"/>
        <end position="409"/>
    </location>
</feature>
<reference evidence="7" key="1">
    <citation type="journal article" date="2023" name="Mol. Phylogenet. Evol.">
        <title>Genome-scale phylogeny and comparative genomics of the fungal order Sordariales.</title>
        <authorList>
            <person name="Hensen N."/>
            <person name="Bonometti L."/>
            <person name="Westerberg I."/>
            <person name="Brannstrom I.O."/>
            <person name="Guillou S."/>
            <person name="Cros-Aarteil S."/>
            <person name="Calhoun S."/>
            <person name="Haridas S."/>
            <person name="Kuo A."/>
            <person name="Mondo S."/>
            <person name="Pangilinan J."/>
            <person name="Riley R."/>
            <person name="LaButti K."/>
            <person name="Andreopoulos B."/>
            <person name="Lipzen A."/>
            <person name="Chen C."/>
            <person name="Yan M."/>
            <person name="Daum C."/>
            <person name="Ng V."/>
            <person name="Clum A."/>
            <person name="Steindorff A."/>
            <person name="Ohm R.A."/>
            <person name="Martin F."/>
            <person name="Silar P."/>
            <person name="Natvig D.O."/>
            <person name="Lalanne C."/>
            <person name="Gautier V."/>
            <person name="Ament-Velasquez S.L."/>
            <person name="Kruys A."/>
            <person name="Hutchinson M.I."/>
            <person name="Powell A.J."/>
            <person name="Barry K."/>
            <person name="Miller A.N."/>
            <person name="Grigoriev I.V."/>
            <person name="Debuchy R."/>
            <person name="Gladieux P."/>
            <person name="Hiltunen Thoren M."/>
            <person name="Johannesson H."/>
        </authorList>
    </citation>
    <scope>NUCLEOTIDE SEQUENCE</scope>
    <source>
        <strain evidence="7">CBS 118394</strain>
    </source>
</reference>
<keyword evidence="8" id="KW-1185">Reference proteome</keyword>
<dbReference type="InterPro" id="IPR045863">
    <property type="entry name" value="CorA_TM1_TM2"/>
</dbReference>
<evidence type="ECO:0000256" key="1">
    <source>
        <dbReference type="ARBA" id="ARBA00004141"/>
    </source>
</evidence>
<evidence type="ECO:0000256" key="2">
    <source>
        <dbReference type="ARBA" id="ARBA00022692"/>
    </source>
</evidence>
<feature type="compositionally biased region" description="Basic and acidic residues" evidence="5">
    <location>
        <begin position="1144"/>
        <end position="1160"/>
    </location>
</feature>
<dbReference type="PANTHER" id="PTHR47685">
    <property type="entry name" value="MAGNESIUM TRANSPORT PROTEIN CORA"/>
    <property type="match status" value="1"/>
</dbReference>
<evidence type="ECO:0000256" key="5">
    <source>
        <dbReference type="SAM" id="MobiDB-lite"/>
    </source>
</evidence>
<keyword evidence="4 6" id="KW-0472">Membrane</keyword>
<keyword evidence="2 6" id="KW-0812">Transmembrane</keyword>
<organism evidence="7 8">
    <name type="scientific">Apodospora peruviana</name>
    <dbReference type="NCBI Taxonomy" id="516989"/>
    <lineage>
        <taxon>Eukaryota</taxon>
        <taxon>Fungi</taxon>
        <taxon>Dikarya</taxon>
        <taxon>Ascomycota</taxon>
        <taxon>Pezizomycotina</taxon>
        <taxon>Sordariomycetes</taxon>
        <taxon>Sordariomycetidae</taxon>
        <taxon>Sordariales</taxon>
        <taxon>Lasiosphaeriaceae</taxon>
        <taxon>Apodospora</taxon>
    </lineage>
</organism>
<dbReference type="Gene3D" id="1.20.58.340">
    <property type="entry name" value="Magnesium transport protein CorA, transmembrane region"/>
    <property type="match status" value="1"/>
</dbReference>
<feature type="compositionally biased region" description="Low complexity" evidence="5">
    <location>
        <begin position="1115"/>
        <end position="1136"/>
    </location>
</feature>
<feature type="region of interest" description="Disordered" evidence="5">
    <location>
        <begin position="203"/>
        <end position="245"/>
    </location>
</feature>
<feature type="compositionally biased region" description="Basic and acidic residues" evidence="5">
    <location>
        <begin position="1026"/>
        <end position="1037"/>
    </location>
</feature>
<reference evidence="7" key="2">
    <citation type="submission" date="2023-06" db="EMBL/GenBank/DDBJ databases">
        <authorList>
            <consortium name="Lawrence Berkeley National Laboratory"/>
            <person name="Haridas S."/>
            <person name="Hensen N."/>
            <person name="Bonometti L."/>
            <person name="Westerberg I."/>
            <person name="Brannstrom I.O."/>
            <person name="Guillou S."/>
            <person name="Cros-Aarteil S."/>
            <person name="Calhoun S."/>
            <person name="Kuo A."/>
            <person name="Mondo S."/>
            <person name="Pangilinan J."/>
            <person name="Riley R."/>
            <person name="Labutti K."/>
            <person name="Andreopoulos B."/>
            <person name="Lipzen A."/>
            <person name="Chen C."/>
            <person name="Yanf M."/>
            <person name="Daum C."/>
            <person name="Ng V."/>
            <person name="Clum A."/>
            <person name="Steindorff A."/>
            <person name="Ohm R."/>
            <person name="Martin F."/>
            <person name="Silar P."/>
            <person name="Natvig D."/>
            <person name="Lalanne C."/>
            <person name="Gautier V."/>
            <person name="Ament-Velasquez S.L."/>
            <person name="Kruys A."/>
            <person name="Hutchinson M.I."/>
            <person name="Powell A.J."/>
            <person name="Barry K."/>
            <person name="Miller A.N."/>
            <person name="Grigoriev I.V."/>
            <person name="Debuchy R."/>
            <person name="Gladieux P."/>
            <person name="Thoren M.H."/>
            <person name="Johannesson H."/>
        </authorList>
    </citation>
    <scope>NUCLEOTIDE SEQUENCE</scope>
    <source>
        <strain evidence="7">CBS 118394</strain>
    </source>
</reference>
<name>A0AAE0LY88_9PEZI</name>
<dbReference type="GO" id="GO:0046873">
    <property type="term" value="F:metal ion transmembrane transporter activity"/>
    <property type="evidence" value="ECO:0007669"/>
    <property type="project" value="InterPro"/>
</dbReference>
<feature type="compositionally biased region" description="Polar residues" evidence="5">
    <location>
        <begin position="224"/>
        <end position="240"/>
    </location>
</feature>
<feature type="compositionally biased region" description="Polar residues" evidence="5">
    <location>
        <begin position="1050"/>
        <end position="1059"/>
    </location>
</feature>
<dbReference type="Pfam" id="PF01544">
    <property type="entry name" value="CorA"/>
    <property type="match status" value="1"/>
</dbReference>
<feature type="transmembrane region" description="Helical" evidence="6">
    <location>
        <begin position="895"/>
        <end position="917"/>
    </location>
</feature>